<dbReference type="PANTHER" id="PTHR11003">
    <property type="entry name" value="POTASSIUM CHANNEL, SUBFAMILY K"/>
    <property type="match status" value="1"/>
</dbReference>
<comment type="similarity">
    <text evidence="8">Belongs to the two pore domain potassium channel (TC 1.A.1.8) family.</text>
</comment>
<evidence type="ECO:0000256" key="3">
    <source>
        <dbReference type="ARBA" id="ARBA00022692"/>
    </source>
</evidence>
<evidence type="ECO:0000256" key="2">
    <source>
        <dbReference type="ARBA" id="ARBA00022448"/>
    </source>
</evidence>
<name>A0A0V1HQ32_9BILA</name>
<dbReference type="GO" id="GO:0015271">
    <property type="term" value="F:outward rectifier potassium channel activity"/>
    <property type="evidence" value="ECO:0007669"/>
    <property type="project" value="TreeGrafter"/>
</dbReference>
<evidence type="ECO:0000256" key="5">
    <source>
        <dbReference type="ARBA" id="ARBA00023065"/>
    </source>
</evidence>
<evidence type="ECO:0000256" key="4">
    <source>
        <dbReference type="ARBA" id="ARBA00022989"/>
    </source>
</evidence>
<evidence type="ECO:0000256" key="1">
    <source>
        <dbReference type="ARBA" id="ARBA00004141"/>
    </source>
</evidence>
<feature type="transmembrane region" description="Helical" evidence="10">
    <location>
        <begin position="77"/>
        <end position="102"/>
    </location>
</feature>
<evidence type="ECO:0000256" key="6">
    <source>
        <dbReference type="ARBA" id="ARBA00023136"/>
    </source>
</evidence>
<dbReference type="GO" id="GO:0022841">
    <property type="term" value="F:potassium ion leak channel activity"/>
    <property type="evidence" value="ECO:0007669"/>
    <property type="project" value="TreeGrafter"/>
</dbReference>
<keyword evidence="13" id="KW-1185">Reference proteome</keyword>
<dbReference type="PANTHER" id="PTHR11003:SF322">
    <property type="entry name" value="POTASSIUM CHANNEL DOMAIN-CONTAINING PROTEIN"/>
    <property type="match status" value="1"/>
</dbReference>
<evidence type="ECO:0000259" key="11">
    <source>
        <dbReference type="Pfam" id="PF07885"/>
    </source>
</evidence>
<feature type="transmembrane region" description="Helical" evidence="10">
    <location>
        <begin position="206"/>
        <end position="230"/>
    </location>
</feature>
<feature type="domain" description="Potassium channel" evidence="11">
    <location>
        <begin position="175"/>
        <end position="231"/>
    </location>
</feature>
<keyword evidence="2 8" id="KW-0813">Transport</keyword>
<evidence type="ECO:0000256" key="9">
    <source>
        <dbReference type="SAM" id="MobiDB-lite"/>
    </source>
</evidence>
<comment type="subcellular location">
    <subcellularLocation>
        <location evidence="1">Membrane</location>
        <topology evidence="1">Multi-pass membrane protein</topology>
    </subcellularLocation>
</comment>
<dbReference type="EMBL" id="JYDP01000041">
    <property type="protein sequence ID" value="KRZ12340.1"/>
    <property type="molecule type" value="Genomic_DNA"/>
</dbReference>
<dbReference type="Pfam" id="PF07885">
    <property type="entry name" value="Ion_trans_2"/>
    <property type="match status" value="2"/>
</dbReference>
<sequence>LLCKNSKQQQLQSLQQWNANTERIMCKLIEKMSKNYELQNDKSKLSKFEQYTPGEDGKEKAEEPTQKKKRLKEKLKILLPHVLLTAVLFGYIAGGAAVLLWLEKRASEKQDSKSDNQQENIDALVMQITKSTAYMCESASTTFEQCGNLAEEINHLLRHLKQRCKMAAAQPQMPMWSYRMAFLYALTVITTTGYDQVSPSSTAGQWFTIMFALVGIPLSLLTIANFGTFLSEMIRWFDSYRWRIFQYIQSRRPFQRRWKSESHSHFVSGSTSPEDWNLNTKVKTKPPLRRRVLQILCFILIAYFGLIIGYCFFSSIIFNLFEQNWTLIHGIFFSFNTITTIGLGSVRLDSDTYIIFILIHNVIGLTLLTMCVNFAGVYLRMLFIKLHYFGRKIRDFRMAIDSMSAEMADAVRLVIKLMKIKATKGVVTLEDIQQLLESVRNIPVTPTKPYIPEDVGIIPYADDTYQLL</sequence>
<feature type="transmembrane region" description="Helical" evidence="10">
    <location>
        <begin position="325"/>
        <end position="346"/>
    </location>
</feature>
<keyword evidence="4 10" id="KW-1133">Transmembrane helix</keyword>
<feature type="region of interest" description="Disordered" evidence="9">
    <location>
        <begin position="47"/>
        <end position="67"/>
    </location>
</feature>
<dbReference type="AlphaFoldDB" id="A0A0V1HQ32"/>
<evidence type="ECO:0000256" key="7">
    <source>
        <dbReference type="ARBA" id="ARBA00023303"/>
    </source>
</evidence>
<dbReference type="Gene3D" id="1.10.287.70">
    <property type="match status" value="1"/>
</dbReference>
<dbReference type="GO" id="GO:0005886">
    <property type="term" value="C:plasma membrane"/>
    <property type="evidence" value="ECO:0007669"/>
    <property type="project" value="TreeGrafter"/>
</dbReference>
<evidence type="ECO:0000313" key="12">
    <source>
        <dbReference type="EMBL" id="KRZ12340.1"/>
    </source>
</evidence>
<feature type="transmembrane region" description="Helical" evidence="10">
    <location>
        <begin position="176"/>
        <end position="194"/>
    </location>
</feature>
<protein>
    <submittedName>
        <fullName evidence="12">Uncoordinated protein 58</fullName>
    </submittedName>
</protein>
<dbReference type="InterPro" id="IPR003280">
    <property type="entry name" value="2pore_dom_K_chnl"/>
</dbReference>
<gene>
    <name evidence="12" type="primary">unc-58</name>
    <name evidence="12" type="ORF">T11_15088</name>
</gene>
<feature type="transmembrane region" description="Helical" evidence="10">
    <location>
        <begin position="352"/>
        <end position="379"/>
    </location>
</feature>
<feature type="transmembrane region" description="Helical" evidence="10">
    <location>
        <begin position="292"/>
        <end position="313"/>
    </location>
</feature>
<dbReference type="OrthoDB" id="297496at2759"/>
<keyword evidence="6 10" id="KW-0472">Membrane</keyword>
<evidence type="ECO:0000256" key="8">
    <source>
        <dbReference type="RuleBase" id="RU003857"/>
    </source>
</evidence>
<evidence type="ECO:0000256" key="10">
    <source>
        <dbReference type="SAM" id="Phobius"/>
    </source>
</evidence>
<keyword evidence="7 8" id="KW-0407">Ion channel</keyword>
<feature type="domain" description="Potassium channel" evidence="11">
    <location>
        <begin position="307"/>
        <end position="379"/>
    </location>
</feature>
<comment type="caution">
    <text evidence="12">The sequence shown here is derived from an EMBL/GenBank/DDBJ whole genome shotgun (WGS) entry which is preliminary data.</text>
</comment>
<proteinExistence type="inferred from homology"/>
<keyword evidence="3 8" id="KW-0812">Transmembrane</keyword>
<accession>A0A0V1HQ32</accession>
<dbReference type="GO" id="GO:0030322">
    <property type="term" value="P:stabilization of membrane potential"/>
    <property type="evidence" value="ECO:0007669"/>
    <property type="project" value="TreeGrafter"/>
</dbReference>
<feature type="compositionally biased region" description="Basic and acidic residues" evidence="9">
    <location>
        <begin position="55"/>
        <end position="66"/>
    </location>
</feature>
<evidence type="ECO:0000313" key="13">
    <source>
        <dbReference type="Proteomes" id="UP000055024"/>
    </source>
</evidence>
<keyword evidence="5 8" id="KW-0406">Ion transport</keyword>
<feature type="non-terminal residue" evidence="12">
    <location>
        <position position="1"/>
    </location>
</feature>
<organism evidence="12 13">
    <name type="scientific">Trichinella zimbabwensis</name>
    <dbReference type="NCBI Taxonomy" id="268475"/>
    <lineage>
        <taxon>Eukaryota</taxon>
        <taxon>Metazoa</taxon>
        <taxon>Ecdysozoa</taxon>
        <taxon>Nematoda</taxon>
        <taxon>Enoplea</taxon>
        <taxon>Dorylaimia</taxon>
        <taxon>Trichinellida</taxon>
        <taxon>Trichinellidae</taxon>
        <taxon>Trichinella</taxon>
    </lineage>
</organism>
<dbReference type="SUPFAM" id="SSF81324">
    <property type="entry name" value="Voltage-gated potassium channels"/>
    <property type="match status" value="2"/>
</dbReference>
<dbReference type="InterPro" id="IPR013099">
    <property type="entry name" value="K_chnl_dom"/>
</dbReference>
<dbReference type="PRINTS" id="PR01333">
    <property type="entry name" value="2POREKCHANEL"/>
</dbReference>
<dbReference type="Proteomes" id="UP000055024">
    <property type="component" value="Unassembled WGS sequence"/>
</dbReference>
<reference evidence="12 13" key="1">
    <citation type="submission" date="2015-01" db="EMBL/GenBank/DDBJ databases">
        <title>Evolution of Trichinella species and genotypes.</title>
        <authorList>
            <person name="Korhonen P.K."/>
            <person name="Edoardo P."/>
            <person name="Giuseppe L.R."/>
            <person name="Gasser R.B."/>
        </authorList>
    </citation>
    <scope>NUCLEOTIDE SEQUENCE [LARGE SCALE GENOMIC DNA]</scope>
    <source>
        <strain evidence="12">ISS1029</strain>
    </source>
</reference>